<accession>A0A0B6Z8I2</accession>
<dbReference type="EMBL" id="HACG01017396">
    <property type="protein sequence ID" value="CEK64261.1"/>
    <property type="molecule type" value="Transcribed_RNA"/>
</dbReference>
<protein>
    <submittedName>
        <fullName evidence="3">Uncharacterized protein</fullName>
    </submittedName>
</protein>
<keyword evidence="1" id="KW-0812">Transmembrane</keyword>
<reference evidence="3" key="1">
    <citation type="submission" date="2014-12" db="EMBL/GenBank/DDBJ databases">
        <title>Insight into the proteome of Arion vulgaris.</title>
        <authorList>
            <person name="Aradska J."/>
            <person name="Bulat T."/>
            <person name="Smidak R."/>
            <person name="Sarate P."/>
            <person name="Gangsoo J."/>
            <person name="Sialana F."/>
            <person name="Bilban M."/>
            <person name="Lubec G."/>
        </authorList>
    </citation>
    <scope>NUCLEOTIDE SEQUENCE</scope>
    <source>
        <tissue evidence="3">Skin</tissue>
    </source>
</reference>
<gene>
    <name evidence="3" type="primary">ORF51161</name>
</gene>
<organism evidence="3">
    <name type="scientific">Arion vulgaris</name>
    <dbReference type="NCBI Taxonomy" id="1028688"/>
    <lineage>
        <taxon>Eukaryota</taxon>
        <taxon>Metazoa</taxon>
        <taxon>Spiralia</taxon>
        <taxon>Lophotrochozoa</taxon>
        <taxon>Mollusca</taxon>
        <taxon>Gastropoda</taxon>
        <taxon>Heterobranchia</taxon>
        <taxon>Euthyneura</taxon>
        <taxon>Panpulmonata</taxon>
        <taxon>Eupulmonata</taxon>
        <taxon>Stylommatophora</taxon>
        <taxon>Helicina</taxon>
        <taxon>Arionoidea</taxon>
        <taxon>Arionidae</taxon>
        <taxon>Arion</taxon>
    </lineage>
</organism>
<feature type="transmembrane region" description="Helical" evidence="1">
    <location>
        <begin position="20"/>
        <end position="41"/>
    </location>
</feature>
<evidence type="ECO:0000313" key="3">
    <source>
        <dbReference type="EMBL" id="CEK64261.1"/>
    </source>
</evidence>
<name>A0A0B6Z8I2_9EUPU</name>
<keyword evidence="1" id="KW-0472">Membrane</keyword>
<proteinExistence type="predicted"/>
<keyword evidence="2" id="KW-0732">Signal</keyword>
<keyword evidence="1" id="KW-1133">Transmembrane helix</keyword>
<feature type="signal peptide" evidence="2">
    <location>
        <begin position="1"/>
        <end position="18"/>
    </location>
</feature>
<evidence type="ECO:0000256" key="1">
    <source>
        <dbReference type="SAM" id="Phobius"/>
    </source>
</evidence>
<feature type="chain" id="PRO_5002112146" evidence="2">
    <location>
        <begin position="19"/>
        <end position="56"/>
    </location>
</feature>
<evidence type="ECO:0000256" key="2">
    <source>
        <dbReference type="SAM" id="SignalP"/>
    </source>
</evidence>
<dbReference type="AlphaFoldDB" id="A0A0B6Z8I2"/>
<sequence length="56" mass="6013">MLMWVAVVVFYRAHVASSGVLSCLCGWCCSIMLMWVVVVFYHSHVAGGGVLSCSCG</sequence>